<dbReference type="GO" id="GO:0000139">
    <property type="term" value="C:Golgi membrane"/>
    <property type="evidence" value="ECO:0007669"/>
    <property type="project" value="UniProtKB-SubCell"/>
</dbReference>
<dbReference type="Proteomes" id="UP000821853">
    <property type="component" value="Chromosome 3"/>
</dbReference>
<keyword evidence="8" id="KW-0333">Golgi apparatus</keyword>
<evidence type="ECO:0000256" key="8">
    <source>
        <dbReference type="ARBA" id="ARBA00023034"/>
    </source>
</evidence>
<dbReference type="Pfam" id="PF01762">
    <property type="entry name" value="Galactosyl_T"/>
    <property type="match status" value="1"/>
</dbReference>
<evidence type="ECO:0000256" key="7">
    <source>
        <dbReference type="ARBA" id="ARBA00022989"/>
    </source>
</evidence>
<accession>A0A9J6G8A4</accession>
<sequence length="198" mass="21407">MQIANMLQPQCTIIRLTSPQSEAKKHKDIVAQEVISGVRQPASSMAALITEWVPSHAPATDLVLRVTDDTYVHVRSLVAMMDRWTGATSKLGFFGRVSRNGRYLESCAYMAKPEAFRLLQPAFADESISEGEGPLLTGRLAKKAGLTVVHTEEIGPCVKASTSRGPAPVLAGNTSSMHLTTIGLSPMQMKNFHSSIVT</sequence>
<keyword evidence="3" id="KW-0328">Glycosyltransferase</keyword>
<evidence type="ECO:0000256" key="6">
    <source>
        <dbReference type="ARBA" id="ARBA00022968"/>
    </source>
</evidence>
<evidence type="ECO:0000256" key="2">
    <source>
        <dbReference type="ARBA" id="ARBA00008661"/>
    </source>
</evidence>
<dbReference type="AlphaFoldDB" id="A0A9J6G8A4"/>
<evidence type="ECO:0000313" key="10">
    <source>
        <dbReference type="EMBL" id="KAH9371135.1"/>
    </source>
</evidence>
<dbReference type="InterPro" id="IPR002659">
    <property type="entry name" value="Glyco_trans_31"/>
</dbReference>
<comment type="caution">
    <text evidence="10">The sequence shown here is derived from an EMBL/GenBank/DDBJ whole genome shotgun (WGS) entry which is preliminary data.</text>
</comment>
<dbReference type="EMBL" id="JABSTR010000005">
    <property type="protein sequence ID" value="KAH9371135.1"/>
    <property type="molecule type" value="Genomic_DNA"/>
</dbReference>
<protein>
    <recommendedName>
        <fullName evidence="12">Hexosyltransferase</fullName>
    </recommendedName>
</protein>
<evidence type="ECO:0000256" key="3">
    <source>
        <dbReference type="ARBA" id="ARBA00022676"/>
    </source>
</evidence>
<evidence type="ECO:0000313" key="11">
    <source>
        <dbReference type="Proteomes" id="UP000821853"/>
    </source>
</evidence>
<comment type="subcellular location">
    <subcellularLocation>
        <location evidence="1">Golgi apparatus membrane</location>
        <topology evidence="1">Single-pass type II membrane protein</topology>
    </subcellularLocation>
</comment>
<name>A0A9J6G8A4_HAELO</name>
<dbReference type="OrthoDB" id="6492473at2759"/>
<evidence type="ECO:0008006" key="12">
    <source>
        <dbReference type="Google" id="ProtNLM"/>
    </source>
</evidence>
<keyword evidence="4" id="KW-0808">Transferase</keyword>
<comment type="similarity">
    <text evidence="2">Belongs to the glycosyltransferase 31 family.</text>
</comment>
<proteinExistence type="inferred from homology"/>
<evidence type="ECO:0000256" key="4">
    <source>
        <dbReference type="ARBA" id="ARBA00022679"/>
    </source>
</evidence>
<keyword evidence="11" id="KW-1185">Reference proteome</keyword>
<keyword evidence="6" id="KW-0735">Signal-anchor</keyword>
<dbReference type="VEuPathDB" id="VectorBase:HLOH_054531"/>
<keyword evidence="5" id="KW-0812">Transmembrane</keyword>
<dbReference type="GO" id="GO:0016758">
    <property type="term" value="F:hexosyltransferase activity"/>
    <property type="evidence" value="ECO:0007669"/>
    <property type="project" value="InterPro"/>
</dbReference>
<keyword evidence="7" id="KW-1133">Transmembrane helix</keyword>
<evidence type="ECO:0000256" key="1">
    <source>
        <dbReference type="ARBA" id="ARBA00004323"/>
    </source>
</evidence>
<evidence type="ECO:0000256" key="9">
    <source>
        <dbReference type="ARBA" id="ARBA00023136"/>
    </source>
</evidence>
<gene>
    <name evidence="10" type="ORF">HPB48_000429</name>
</gene>
<keyword evidence="9" id="KW-0472">Membrane</keyword>
<evidence type="ECO:0000256" key="5">
    <source>
        <dbReference type="ARBA" id="ARBA00022692"/>
    </source>
</evidence>
<organism evidence="10 11">
    <name type="scientific">Haemaphysalis longicornis</name>
    <name type="common">Bush tick</name>
    <dbReference type="NCBI Taxonomy" id="44386"/>
    <lineage>
        <taxon>Eukaryota</taxon>
        <taxon>Metazoa</taxon>
        <taxon>Ecdysozoa</taxon>
        <taxon>Arthropoda</taxon>
        <taxon>Chelicerata</taxon>
        <taxon>Arachnida</taxon>
        <taxon>Acari</taxon>
        <taxon>Parasitiformes</taxon>
        <taxon>Ixodida</taxon>
        <taxon>Ixodoidea</taxon>
        <taxon>Ixodidae</taxon>
        <taxon>Haemaphysalinae</taxon>
        <taxon>Haemaphysalis</taxon>
    </lineage>
</organism>
<reference evidence="10 11" key="1">
    <citation type="journal article" date="2020" name="Cell">
        <title>Large-Scale Comparative Analyses of Tick Genomes Elucidate Their Genetic Diversity and Vector Capacities.</title>
        <authorList>
            <consortium name="Tick Genome and Microbiome Consortium (TIGMIC)"/>
            <person name="Jia N."/>
            <person name="Wang J."/>
            <person name="Shi W."/>
            <person name="Du L."/>
            <person name="Sun Y."/>
            <person name="Zhan W."/>
            <person name="Jiang J.F."/>
            <person name="Wang Q."/>
            <person name="Zhang B."/>
            <person name="Ji P."/>
            <person name="Bell-Sakyi L."/>
            <person name="Cui X.M."/>
            <person name="Yuan T.T."/>
            <person name="Jiang B.G."/>
            <person name="Yang W.F."/>
            <person name="Lam T.T."/>
            <person name="Chang Q.C."/>
            <person name="Ding S.J."/>
            <person name="Wang X.J."/>
            <person name="Zhu J.G."/>
            <person name="Ruan X.D."/>
            <person name="Zhao L."/>
            <person name="Wei J.T."/>
            <person name="Ye R.Z."/>
            <person name="Que T.C."/>
            <person name="Du C.H."/>
            <person name="Zhou Y.H."/>
            <person name="Cheng J.X."/>
            <person name="Dai P.F."/>
            <person name="Guo W.B."/>
            <person name="Han X.H."/>
            <person name="Huang E.J."/>
            <person name="Li L.F."/>
            <person name="Wei W."/>
            <person name="Gao Y.C."/>
            <person name="Liu J.Z."/>
            <person name="Shao H.Z."/>
            <person name="Wang X."/>
            <person name="Wang C.C."/>
            <person name="Yang T.C."/>
            <person name="Huo Q.B."/>
            <person name="Li W."/>
            <person name="Chen H.Y."/>
            <person name="Chen S.E."/>
            <person name="Zhou L.G."/>
            <person name="Ni X.B."/>
            <person name="Tian J.H."/>
            <person name="Sheng Y."/>
            <person name="Liu T."/>
            <person name="Pan Y.S."/>
            <person name="Xia L.Y."/>
            <person name="Li J."/>
            <person name="Zhao F."/>
            <person name="Cao W.C."/>
        </authorList>
    </citation>
    <scope>NUCLEOTIDE SEQUENCE [LARGE SCALE GENOMIC DNA]</scope>
    <source>
        <strain evidence="10">HaeL-2018</strain>
    </source>
</reference>